<protein>
    <submittedName>
        <fullName evidence="1">2-aminoadipate transaminase</fullName>
        <ecNumber evidence="1">2.6.1.39</ecNumber>
    </submittedName>
</protein>
<dbReference type="AlphaFoldDB" id="A0A645EUV7"/>
<dbReference type="Gene3D" id="3.90.1150.10">
    <property type="entry name" value="Aspartate Aminotransferase, domain 1"/>
    <property type="match status" value="1"/>
</dbReference>
<sequence>MHQALSKHAPKEVEWVKPQGGYYFWCKLPRQVNTSELFVLCAKQGVVFMPGVPFFLEGNGEHYMRLNFTTSKESEIEDGIAVICSNIKKLMGKRQDGYDTDPGSFIPVY</sequence>
<dbReference type="PANTHER" id="PTHR42858:SF1">
    <property type="entry name" value="LD15494P"/>
    <property type="match status" value="1"/>
</dbReference>
<evidence type="ECO:0000313" key="1">
    <source>
        <dbReference type="EMBL" id="MPN05216.1"/>
    </source>
</evidence>
<dbReference type="EMBL" id="VSSQ01051130">
    <property type="protein sequence ID" value="MPN05216.1"/>
    <property type="molecule type" value="Genomic_DNA"/>
</dbReference>
<proteinExistence type="predicted"/>
<dbReference type="PANTHER" id="PTHR42858">
    <property type="entry name" value="AMINOTRANSFERASE"/>
    <property type="match status" value="1"/>
</dbReference>
<name>A0A645EUV7_9ZZZZ</name>
<dbReference type="GO" id="GO:0047536">
    <property type="term" value="F:2-aminoadipate transaminase activity"/>
    <property type="evidence" value="ECO:0007669"/>
    <property type="project" value="UniProtKB-EC"/>
</dbReference>
<comment type="caution">
    <text evidence="1">The sequence shown here is derived from an EMBL/GenBank/DDBJ whole genome shotgun (WGS) entry which is preliminary data.</text>
</comment>
<organism evidence="1">
    <name type="scientific">bioreactor metagenome</name>
    <dbReference type="NCBI Taxonomy" id="1076179"/>
    <lineage>
        <taxon>unclassified sequences</taxon>
        <taxon>metagenomes</taxon>
        <taxon>ecological metagenomes</taxon>
    </lineage>
</organism>
<keyword evidence="1" id="KW-0808">Transferase</keyword>
<reference evidence="1" key="1">
    <citation type="submission" date="2019-08" db="EMBL/GenBank/DDBJ databases">
        <authorList>
            <person name="Kucharzyk K."/>
            <person name="Murdoch R.W."/>
            <person name="Higgins S."/>
            <person name="Loffler F."/>
        </authorList>
    </citation>
    <scope>NUCLEOTIDE SEQUENCE</scope>
</reference>
<keyword evidence="1" id="KW-0032">Aminotransferase</keyword>
<dbReference type="InterPro" id="IPR015424">
    <property type="entry name" value="PyrdxlP-dep_Trfase"/>
</dbReference>
<dbReference type="InterPro" id="IPR015422">
    <property type="entry name" value="PyrdxlP-dep_Trfase_small"/>
</dbReference>
<gene>
    <name evidence="1" type="primary">lysN_30</name>
    <name evidence="1" type="ORF">SDC9_152466</name>
</gene>
<dbReference type="SUPFAM" id="SSF53383">
    <property type="entry name" value="PLP-dependent transferases"/>
    <property type="match status" value="1"/>
</dbReference>
<dbReference type="EC" id="2.6.1.39" evidence="1"/>
<accession>A0A645EUV7</accession>